<sequence>MVLALEQFKTAQDLVIKRLRKKVKRLEKKQRARTPRMKLFKIGISKKKTLDKENVSKQEMDESNKIEELNLSDKGSGETKIFDYTTVAEKDVNAAEPVSTVDDAINAASVIPDVSVAGPFISTAGDIFKDEMTTIGDTFMAIRSTRPRITSIVIHNVEEEPRRATPLPIVQSQDKERLQQEEREQFTINEQARMLVDLIAERKRFFSEQRTEQIRNKPPTRAQLRNKMQAESSKKRSRADHDKVSVKKQKLEDDDAENEELRACLDIVLINDIAINIESLATKYPIVDQRHTL</sequence>
<proteinExistence type="predicted"/>
<name>A0A699L4Y1_TANCI</name>
<dbReference type="EMBL" id="BKCJ010572235">
    <property type="protein sequence ID" value="GFB19286.1"/>
    <property type="molecule type" value="Genomic_DNA"/>
</dbReference>
<dbReference type="AlphaFoldDB" id="A0A699L4Y1"/>
<reference evidence="2" key="1">
    <citation type="journal article" date="2019" name="Sci. Rep.">
        <title>Draft genome of Tanacetum cinerariifolium, the natural source of mosquito coil.</title>
        <authorList>
            <person name="Yamashiro T."/>
            <person name="Shiraishi A."/>
            <person name="Satake H."/>
            <person name="Nakayama K."/>
        </authorList>
    </citation>
    <scope>NUCLEOTIDE SEQUENCE</scope>
</reference>
<feature type="compositionally biased region" description="Basic and acidic residues" evidence="1">
    <location>
        <begin position="239"/>
        <end position="251"/>
    </location>
</feature>
<evidence type="ECO:0000313" key="2">
    <source>
        <dbReference type="EMBL" id="GFB19286.1"/>
    </source>
</evidence>
<evidence type="ECO:0000256" key="1">
    <source>
        <dbReference type="SAM" id="MobiDB-lite"/>
    </source>
</evidence>
<accession>A0A699L4Y1</accession>
<protein>
    <submittedName>
        <fullName evidence="2">Uncharacterized protein</fullName>
    </submittedName>
</protein>
<organism evidence="2">
    <name type="scientific">Tanacetum cinerariifolium</name>
    <name type="common">Dalmatian daisy</name>
    <name type="synonym">Chrysanthemum cinerariifolium</name>
    <dbReference type="NCBI Taxonomy" id="118510"/>
    <lineage>
        <taxon>Eukaryota</taxon>
        <taxon>Viridiplantae</taxon>
        <taxon>Streptophyta</taxon>
        <taxon>Embryophyta</taxon>
        <taxon>Tracheophyta</taxon>
        <taxon>Spermatophyta</taxon>
        <taxon>Magnoliopsida</taxon>
        <taxon>eudicotyledons</taxon>
        <taxon>Gunneridae</taxon>
        <taxon>Pentapetalae</taxon>
        <taxon>asterids</taxon>
        <taxon>campanulids</taxon>
        <taxon>Asterales</taxon>
        <taxon>Asteraceae</taxon>
        <taxon>Asteroideae</taxon>
        <taxon>Anthemideae</taxon>
        <taxon>Anthemidinae</taxon>
        <taxon>Tanacetum</taxon>
    </lineage>
</organism>
<comment type="caution">
    <text evidence="2">The sequence shown here is derived from an EMBL/GenBank/DDBJ whole genome shotgun (WGS) entry which is preliminary data.</text>
</comment>
<gene>
    <name evidence="2" type="ORF">Tci_691257</name>
</gene>
<feature type="region of interest" description="Disordered" evidence="1">
    <location>
        <begin position="209"/>
        <end position="255"/>
    </location>
</feature>